<dbReference type="AlphaFoldDB" id="A0A915KE71"/>
<dbReference type="Proteomes" id="UP000887565">
    <property type="component" value="Unplaced"/>
</dbReference>
<protein>
    <submittedName>
        <fullName evidence="2">Uncharacterized protein</fullName>
    </submittedName>
</protein>
<sequence length="95" mass="11449">MLSRVKGHLYLIFLTERNGQQSTQRYRTKVKFSFRSVRLEVTVGHFSQNCSSPFRRKADFQVERFKLLAIRSVPFRPKRLFLLMNAMRLEYTNFQ</sequence>
<proteinExistence type="predicted"/>
<evidence type="ECO:0000313" key="1">
    <source>
        <dbReference type="Proteomes" id="UP000887565"/>
    </source>
</evidence>
<organism evidence="1 2">
    <name type="scientific">Romanomermis culicivorax</name>
    <name type="common">Nematode worm</name>
    <dbReference type="NCBI Taxonomy" id="13658"/>
    <lineage>
        <taxon>Eukaryota</taxon>
        <taxon>Metazoa</taxon>
        <taxon>Ecdysozoa</taxon>
        <taxon>Nematoda</taxon>
        <taxon>Enoplea</taxon>
        <taxon>Dorylaimia</taxon>
        <taxon>Mermithida</taxon>
        <taxon>Mermithoidea</taxon>
        <taxon>Mermithidae</taxon>
        <taxon>Romanomermis</taxon>
    </lineage>
</organism>
<accession>A0A915KE71</accession>
<name>A0A915KE71_ROMCU</name>
<keyword evidence="1" id="KW-1185">Reference proteome</keyword>
<reference evidence="2" key="1">
    <citation type="submission" date="2022-11" db="UniProtKB">
        <authorList>
            <consortium name="WormBaseParasite"/>
        </authorList>
    </citation>
    <scope>IDENTIFICATION</scope>
</reference>
<evidence type="ECO:0000313" key="2">
    <source>
        <dbReference type="WBParaSite" id="nRc.2.0.1.t37007-RA"/>
    </source>
</evidence>
<dbReference type="WBParaSite" id="nRc.2.0.1.t37007-RA">
    <property type="protein sequence ID" value="nRc.2.0.1.t37007-RA"/>
    <property type="gene ID" value="nRc.2.0.1.g37007"/>
</dbReference>